<evidence type="ECO:0000313" key="3">
    <source>
        <dbReference type="Proteomes" id="UP001595625"/>
    </source>
</evidence>
<keyword evidence="1" id="KW-0472">Membrane</keyword>
<dbReference type="Gene3D" id="1.10.1760.20">
    <property type="match status" value="1"/>
</dbReference>
<reference evidence="3" key="1">
    <citation type="journal article" date="2019" name="Int. J. Syst. Evol. Microbiol.">
        <title>The Global Catalogue of Microorganisms (GCM) 10K type strain sequencing project: providing services to taxonomists for standard genome sequencing and annotation.</title>
        <authorList>
            <consortium name="The Broad Institute Genomics Platform"/>
            <consortium name="The Broad Institute Genome Sequencing Center for Infectious Disease"/>
            <person name="Wu L."/>
            <person name="Ma J."/>
        </authorList>
    </citation>
    <scope>NUCLEOTIDE SEQUENCE [LARGE SCALE GENOMIC DNA]</scope>
    <source>
        <strain evidence="3">CCM 320</strain>
    </source>
</reference>
<feature type="transmembrane region" description="Helical" evidence="1">
    <location>
        <begin position="243"/>
        <end position="266"/>
    </location>
</feature>
<keyword evidence="1" id="KW-0812">Transmembrane</keyword>
<feature type="transmembrane region" description="Helical" evidence="1">
    <location>
        <begin position="220"/>
        <end position="237"/>
    </location>
</feature>
<feature type="transmembrane region" description="Helical" evidence="1">
    <location>
        <begin position="100"/>
        <end position="125"/>
    </location>
</feature>
<feature type="transmembrane region" description="Helical" evidence="1">
    <location>
        <begin position="57"/>
        <end position="88"/>
    </location>
</feature>
<dbReference type="RefSeq" id="WP_084243444.1">
    <property type="nucleotide sequence ID" value="NZ_FWYH01000010.1"/>
</dbReference>
<accession>A0ABV7KMY1</accession>
<comment type="caution">
    <text evidence="2">The sequence shown here is derived from an EMBL/GenBank/DDBJ whole genome shotgun (WGS) entry which is preliminary data.</text>
</comment>
<feature type="transmembrane region" description="Helical" evidence="1">
    <location>
        <begin position="176"/>
        <end position="199"/>
    </location>
</feature>
<gene>
    <name evidence="2" type="ORF">ACFOEJ_06885</name>
</gene>
<dbReference type="InterPro" id="IPR018710">
    <property type="entry name" value="DUF2232"/>
</dbReference>
<evidence type="ECO:0000256" key="1">
    <source>
        <dbReference type="SAM" id="Phobius"/>
    </source>
</evidence>
<dbReference type="PANTHER" id="PTHR41324:SF1">
    <property type="entry name" value="DUF2232 DOMAIN-CONTAINING PROTEIN"/>
    <property type="match status" value="1"/>
</dbReference>
<protein>
    <submittedName>
        <fullName evidence="2">YybS family protein</fullName>
    </submittedName>
</protein>
<dbReference type="PANTHER" id="PTHR41324">
    <property type="entry name" value="MEMBRANE PROTEIN-RELATED"/>
    <property type="match status" value="1"/>
</dbReference>
<sequence>MQNQRTRQITNGALMAAVFTVLMAITVYVPIISLATLFFLALPIAWYSAKYPWKPSALFSLATFLLSLIIGGVFAVPVALLYIPFGLMIGLSIHYGKSKLFLFMGSSIVWLISVMVQYVAMIWLFGINVIEEYLTASKATLRNGSNWMERLGGTEEQIEQYNESVGNMLTTFETTLPALIILSVFVIVWFHLLINLPILKRLGTAIPKFPPFADMKLPKSVLWYYLIVLLISLLSEFEPGTIAFLAFANAMVLLQMLLFLQGIAFYHFYIQQEGWPNWVKVIVTVFAFPLQAFTIIVGIVDLGFDIRGWVKKAHDFKGK</sequence>
<organism evidence="2 3">
    <name type="scientific">Planomicrobium okeanokoites</name>
    <name type="common">Planococcus okeanokoites</name>
    <name type="synonym">Flavobacterium okeanokoites</name>
    <dbReference type="NCBI Taxonomy" id="244"/>
    <lineage>
        <taxon>Bacteria</taxon>
        <taxon>Bacillati</taxon>
        <taxon>Bacillota</taxon>
        <taxon>Bacilli</taxon>
        <taxon>Bacillales</taxon>
        <taxon>Caryophanaceae</taxon>
        <taxon>Planomicrobium</taxon>
    </lineage>
</organism>
<keyword evidence="1" id="KW-1133">Transmembrane helix</keyword>
<feature type="transmembrane region" description="Helical" evidence="1">
    <location>
        <begin position="12"/>
        <end position="45"/>
    </location>
</feature>
<dbReference type="Pfam" id="PF09991">
    <property type="entry name" value="DUF2232"/>
    <property type="match status" value="1"/>
</dbReference>
<dbReference type="EMBL" id="JBHRUJ010000011">
    <property type="protein sequence ID" value="MFC3210788.1"/>
    <property type="molecule type" value="Genomic_DNA"/>
</dbReference>
<evidence type="ECO:0000313" key="2">
    <source>
        <dbReference type="EMBL" id="MFC3210788.1"/>
    </source>
</evidence>
<feature type="transmembrane region" description="Helical" evidence="1">
    <location>
        <begin position="278"/>
        <end position="300"/>
    </location>
</feature>
<name>A0ABV7KMY1_PLAOK</name>
<dbReference type="Proteomes" id="UP001595625">
    <property type="component" value="Unassembled WGS sequence"/>
</dbReference>
<keyword evidence="3" id="KW-1185">Reference proteome</keyword>
<proteinExistence type="predicted"/>